<keyword evidence="2" id="KW-1185">Reference proteome</keyword>
<evidence type="ECO:0000313" key="2">
    <source>
        <dbReference type="Proteomes" id="UP001497516"/>
    </source>
</evidence>
<accession>A0AAV2FAZ9</accession>
<sequence>MRLEIKAKIRNGHSLYTSGRRQCGDLRRCRSPPSPTTPSSTGDDFLFAGIVVGVRHLCYLPLPLEKKKMKTRSDLVEGTKLLLRIRASKWMEEEDNLRIRASEEEGGYDWRNRPSKE</sequence>
<evidence type="ECO:0000313" key="1">
    <source>
        <dbReference type="EMBL" id="CAL1395199.1"/>
    </source>
</evidence>
<name>A0AAV2FAZ9_9ROSI</name>
<organism evidence="1 2">
    <name type="scientific">Linum trigynum</name>
    <dbReference type="NCBI Taxonomy" id="586398"/>
    <lineage>
        <taxon>Eukaryota</taxon>
        <taxon>Viridiplantae</taxon>
        <taxon>Streptophyta</taxon>
        <taxon>Embryophyta</taxon>
        <taxon>Tracheophyta</taxon>
        <taxon>Spermatophyta</taxon>
        <taxon>Magnoliopsida</taxon>
        <taxon>eudicotyledons</taxon>
        <taxon>Gunneridae</taxon>
        <taxon>Pentapetalae</taxon>
        <taxon>rosids</taxon>
        <taxon>fabids</taxon>
        <taxon>Malpighiales</taxon>
        <taxon>Linaceae</taxon>
        <taxon>Linum</taxon>
    </lineage>
</organism>
<gene>
    <name evidence="1" type="ORF">LTRI10_LOCUS35646</name>
</gene>
<dbReference type="EMBL" id="OZ034819">
    <property type="protein sequence ID" value="CAL1395199.1"/>
    <property type="molecule type" value="Genomic_DNA"/>
</dbReference>
<dbReference type="Proteomes" id="UP001497516">
    <property type="component" value="Chromosome 6"/>
</dbReference>
<dbReference type="AlphaFoldDB" id="A0AAV2FAZ9"/>
<reference evidence="1 2" key="1">
    <citation type="submission" date="2024-04" db="EMBL/GenBank/DDBJ databases">
        <authorList>
            <person name="Fracassetti M."/>
        </authorList>
    </citation>
    <scope>NUCLEOTIDE SEQUENCE [LARGE SCALE GENOMIC DNA]</scope>
</reference>
<protein>
    <submittedName>
        <fullName evidence="1">Uncharacterized protein</fullName>
    </submittedName>
</protein>
<proteinExistence type="predicted"/>